<dbReference type="Pfam" id="PF01266">
    <property type="entry name" value="DAO"/>
    <property type="match status" value="1"/>
</dbReference>
<keyword evidence="4" id="KW-1185">Reference proteome</keyword>
<dbReference type="Gene3D" id="3.50.50.60">
    <property type="entry name" value="FAD/NAD(P)-binding domain"/>
    <property type="match status" value="2"/>
</dbReference>
<dbReference type="InterPro" id="IPR006076">
    <property type="entry name" value="FAD-dep_OxRdtase"/>
</dbReference>
<reference evidence="3 4" key="1">
    <citation type="submission" date="2019-12" db="EMBL/GenBank/DDBJ databases">
        <title>Snethiella sp. nov. sp. isolated from sea sand.</title>
        <authorList>
            <person name="Kim J."/>
            <person name="Jeong S.E."/>
            <person name="Jung H.S."/>
            <person name="Jeon C.O."/>
        </authorList>
    </citation>
    <scope>NUCLEOTIDE SEQUENCE [LARGE SCALE GENOMIC DNA]</scope>
    <source>
        <strain evidence="3 4">DP05</strain>
    </source>
</reference>
<name>A0A6L8WB15_9PROT</name>
<accession>A0A6L8WB15</accession>
<dbReference type="AlphaFoldDB" id="A0A6L8WB15"/>
<sequence length="419" mass="45299">MSGKAANKAEIIVIGAGIIGITSAIELQAKGAQVTVLDKTGVAAGASQGNAGAFAFSDAAPVASPGIIRKAPKWFLDPLGPLSVPLPYAIPILPWMYRFLRASRPEQVKTGIEALTTLMTVSRNRLVSFMEETGTHNMLRQHGNLQLYENRKSFDVNMPCWHARAKRGVKFTALTDPDQIAEYQPGIDRRFVAAVATNDWYGISDPKDYTVQLGEFFKSRGGKVVIAGAVALQSGSERVSVKLEDGTELSADHIVVSAGAWSHHLAKTIGDNIPLETERGYNTTLPVGAFDLKRQLSFEEHGFVVTPLSSGIRVGGAVELGGLKLPPNYRRADALLQKAKNFLPELNTEGGRQWMGFRPSLPDSIPVIGHATKSNRITYAFGHGHLGLTQSAGTAKLVADLVMDVENDIDLTPYSPRRF</sequence>
<feature type="domain" description="FAD dependent oxidoreductase" evidence="2">
    <location>
        <begin position="11"/>
        <end position="401"/>
    </location>
</feature>
<evidence type="ECO:0000259" key="2">
    <source>
        <dbReference type="Pfam" id="PF01266"/>
    </source>
</evidence>
<dbReference type="Gene3D" id="3.30.9.10">
    <property type="entry name" value="D-Amino Acid Oxidase, subunit A, domain 2"/>
    <property type="match status" value="1"/>
</dbReference>
<dbReference type="PANTHER" id="PTHR13847">
    <property type="entry name" value="SARCOSINE DEHYDROGENASE-RELATED"/>
    <property type="match status" value="1"/>
</dbReference>
<evidence type="ECO:0000313" key="3">
    <source>
        <dbReference type="EMBL" id="MZR32268.1"/>
    </source>
</evidence>
<dbReference type="SUPFAM" id="SSF54373">
    <property type="entry name" value="FAD-linked reductases, C-terminal domain"/>
    <property type="match status" value="1"/>
</dbReference>
<dbReference type="InterPro" id="IPR036188">
    <property type="entry name" value="FAD/NAD-bd_sf"/>
</dbReference>
<organism evidence="3 4">
    <name type="scientific">Sneathiella litorea</name>
    <dbReference type="NCBI Taxonomy" id="2606216"/>
    <lineage>
        <taxon>Bacteria</taxon>
        <taxon>Pseudomonadati</taxon>
        <taxon>Pseudomonadota</taxon>
        <taxon>Alphaproteobacteria</taxon>
        <taxon>Sneathiellales</taxon>
        <taxon>Sneathiellaceae</taxon>
        <taxon>Sneathiella</taxon>
    </lineage>
</organism>
<gene>
    <name evidence="3" type="ORF">GQE98_16640</name>
</gene>
<keyword evidence="1" id="KW-0560">Oxidoreductase</keyword>
<dbReference type="SUPFAM" id="SSF51905">
    <property type="entry name" value="FAD/NAD(P)-binding domain"/>
    <property type="match status" value="1"/>
</dbReference>
<comment type="caution">
    <text evidence="3">The sequence shown here is derived from an EMBL/GenBank/DDBJ whole genome shotgun (WGS) entry which is preliminary data.</text>
</comment>
<dbReference type="EMBL" id="WTUW01000009">
    <property type="protein sequence ID" value="MZR32268.1"/>
    <property type="molecule type" value="Genomic_DNA"/>
</dbReference>
<protein>
    <submittedName>
        <fullName evidence="3">FAD-dependent oxidoreductase</fullName>
    </submittedName>
</protein>
<proteinExistence type="predicted"/>
<dbReference type="RefSeq" id="WP_161316853.1">
    <property type="nucleotide sequence ID" value="NZ_WTUW01000009.1"/>
</dbReference>
<dbReference type="GO" id="GO:0016491">
    <property type="term" value="F:oxidoreductase activity"/>
    <property type="evidence" value="ECO:0007669"/>
    <property type="project" value="UniProtKB-KW"/>
</dbReference>
<dbReference type="Proteomes" id="UP000476030">
    <property type="component" value="Unassembled WGS sequence"/>
</dbReference>
<dbReference type="GO" id="GO:0005737">
    <property type="term" value="C:cytoplasm"/>
    <property type="evidence" value="ECO:0007669"/>
    <property type="project" value="TreeGrafter"/>
</dbReference>
<evidence type="ECO:0000256" key="1">
    <source>
        <dbReference type="ARBA" id="ARBA00023002"/>
    </source>
</evidence>
<dbReference type="PANTHER" id="PTHR13847:SF289">
    <property type="entry name" value="GLYCINE OXIDASE"/>
    <property type="match status" value="1"/>
</dbReference>
<evidence type="ECO:0000313" key="4">
    <source>
        <dbReference type="Proteomes" id="UP000476030"/>
    </source>
</evidence>